<protein>
    <recommendedName>
        <fullName evidence="4">DSBA-like thioredoxin domain-containing protein</fullName>
    </recommendedName>
</protein>
<dbReference type="Proteomes" id="UP000727993">
    <property type="component" value="Unassembled WGS sequence"/>
</dbReference>
<evidence type="ECO:0000313" key="2">
    <source>
        <dbReference type="EMBL" id="MBK9295918.1"/>
    </source>
</evidence>
<dbReference type="Pfam" id="PF22234">
    <property type="entry name" value="Rv2466c-like"/>
    <property type="match status" value="1"/>
</dbReference>
<feature type="region of interest" description="Disordered" evidence="1">
    <location>
        <begin position="216"/>
        <end position="235"/>
    </location>
</feature>
<evidence type="ECO:0008006" key="4">
    <source>
        <dbReference type="Google" id="ProtNLM"/>
    </source>
</evidence>
<organism evidence="2 3">
    <name type="scientific">Candidatus Neomicrothrix subdominans</name>
    <dbReference type="NCBI Taxonomy" id="2954438"/>
    <lineage>
        <taxon>Bacteria</taxon>
        <taxon>Bacillati</taxon>
        <taxon>Actinomycetota</taxon>
        <taxon>Acidimicrobiia</taxon>
        <taxon>Acidimicrobiales</taxon>
        <taxon>Microthrixaceae</taxon>
        <taxon>Candidatus Neomicrothrix</taxon>
    </lineage>
</organism>
<reference evidence="2 3" key="1">
    <citation type="submission" date="2020-10" db="EMBL/GenBank/DDBJ databases">
        <title>Connecting structure to function with the recovery of over 1000 high-quality activated sludge metagenome-assembled genomes encoding full-length rRNA genes using long-read sequencing.</title>
        <authorList>
            <person name="Singleton C.M."/>
            <person name="Petriglieri F."/>
            <person name="Kristensen J.M."/>
            <person name="Kirkegaard R.H."/>
            <person name="Michaelsen T.Y."/>
            <person name="Andersen M.H."/>
            <person name="Karst S.M."/>
            <person name="Dueholm M.S."/>
            <person name="Nielsen P.H."/>
            <person name="Albertsen M."/>
        </authorList>
    </citation>
    <scope>NUCLEOTIDE SEQUENCE [LARGE SCALE GENOMIC DNA]</scope>
    <source>
        <strain evidence="2">Lyne_18-Q3-R50-59_MAXAC.006</strain>
    </source>
</reference>
<dbReference type="Gene3D" id="3.40.30.10">
    <property type="entry name" value="Glutaredoxin"/>
    <property type="match status" value="1"/>
</dbReference>
<evidence type="ECO:0000313" key="3">
    <source>
        <dbReference type="Proteomes" id="UP000727993"/>
    </source>
</evidence>
<dbReference type="InterPro" id="IPR036249">
    <property type="entry name" value="Thioredoxin-like_sf"/>
</dbReference>
<accession>A0A936TC77</accession>
<dbReference type="AlphaFoldDB" id="A0A936TC77"/>
<proteinExistence type="predicted"/>
<name>A0A936TC77_9ACTN</name>
<dbReference type="SUPFAM" id="SSF52833">
    <property type="entry name" value="Thioredoxin-like"/>
    <property type="match status" value="1"/>
</dbReference>
<gene>
    <name evidence="2" type="ORF">IPN02_03395</name>
</gene>
<comment type="caution">
    <text evidence="2">The sequence shown here is derived from an EMBL/GenBank/DDBJ whole genome shotgun (WGS) entry which is preliminary data.</text>
</comment>
<sequence>MSETFDLAFHWDPMCPFAWLTSLWMDQVIDQRGLNVDWRFISLRILNADVDYETEFPPEYIEGHGAGLRLLRVAAAVRDAEGPAPMRPLYKAMSAPLFECPPPTDNRTIPPAAEPDRVRALLTACGLSADYADALSDDRWDALVEADTEQALAATGRDVGTPIIRYRPPDGPAFFGPVISRVPDDDEAGPLWDAVLYLAGFPGFAELKRSLRERPQLPVYAPAPEEPGDGDGRTG</sequence>
<evidence type="ECO:0000256" key="1">
    <source>
        <dbReference type="SAM" id="MobiDB-lite"/>
    </source>
</evidence>
<dbReference type="InterPro" id="IPR053977">
    <property type="entry name" value="Rv2466c-like"/>
</dbReference>
<dbReference type="EMBL" id="JADJZA010000001">
    <property type="protein sequence ID" value="MBK9295918.1"/>
    <property type="molecule type" value="Genomic_DNA"/>
</dbReference>